<dbReference type="EMBL" id="CP106877">
    <property type="protein sequence ID" value="WAA13094.1"/>
    <property type="molecule type" value="Genomic_DNA"/>
</dbReference>
<dbReference type="GO" id="GO:0003676">
    <property type="term" value="F:nucleic acid binding"/>
    <property type="evidence" value="ECO:0007669"/>
    <property type="project" value="InterPro"/>
</dbReference>
<dbReference type="KEGG" id="fhl:OE105_02910"/>
<dbReference type="Gene3D" id="1.10.10.10">
    <property type="entry name" value="Winged helix-like DNA-binding domain superfamily/Winged helix DNA-binding domain"/>
    <property type="match status" value="1"/>
</dbReference>
<dbReference type="InterPro" id="IPR012340">
    <property type="entry name" value="NA-bd_OB-fold"/>
</dbReference>
<dbReference type="InterPro" id="IPR003029">
    <property type="entry name" value="S1_domain"/>
</dbReference>
<dbReference type="AlphaFoldDB" id="A0A9E8RZF4"/>
<dbReference type="Pfam" id="PF13509">
    <property type="entry name" value="S1_2"/>
    <property type="match status" value="1"/>
</dbReference>
<dbReference type="InterPro" id="IPR048588">
    <property type="entry name" value="CvfB_S1_2nd"/>
</dbReference>
<keyword evidence="4" id="KW-1185">Reference proteome</keyword>
<organism evidence="3 4">
    <name type="scientific">Fervidibacillus halotolerans</name>
    <dbReference type="NCBI Taxonomy" id="2980027"/>
    <lineage>
        <taxon>Bacteria</taxon>
        <taxon>Bacillati</taxon>
        <taxon>Bacillota</taxon>
        <taxon>Bacilli</taxon>
        <taxon>Bacillales</taxon>
        <taxon>Bacillaceae</taxon>
        <taxon>Fervidibacillus</taxon>
    </lineage>
</organism>
<protein>
    <submittedName>
        <fullName evidence="3">S1-like domain-containing RNA-binding protein</fullName>
    </submittedName>
</protein>
<dbReference type="PIRSF" id="PIRSF012524">
    <property type="entry name" value="YitL_S1"/>
    <property type="match status" value="1"/>
</dbReference>
<evidence type="ECO:0000256" key="1">
    <source>
        <dbReference type="PIRNR" id="PIRNR012524"/>
    </source>
</evidence>
<dbReference type="SMART" id="SM00316">
    <property type="entry name" value="S1"/>
    <property type="match status" value="2"/>
</dbReference>
<dbReference type="Gene3D" id="2.40.50.140">
    <property type="entry name" value="Nucleic acid-binding proteins"/>
    <property type="match status" value="2"/>
</dbReference>
<dbReference type="InterPro" id="IPR040764">
    <property type="entry name" value="CvfB_WH"/>
</dbReference>
<evidence type="ECO:0000313" key="4">
    <source>
        <dbReference type="Proteomes" id="UP001164726"/>
    </source>
</evidence>
<dbReference type="InterPro" id="IPR048587">
    <property type="entry name" value="CvfB_S1_3rd"/>
</dbReference>
<dbReference type="InterPro" id="IPR039566">
    <property type="entry name" value="CvfB_S1_st"/>
</dbReference>
<accession>A0A9E8RZF4</accession>
<dbReference type="PANTHER" id="PTHR37296:SF1">
    <property type="entry name" value="CONSERVED VIRULENCE FACTOR B"/>
    <property type="match status" value="1"/>
</dbReference>
<dbReference type="InterPro" id="IPR014464">
    <property type="entry name" value="CvfB_fam"/>
</dbReference>
<dbReference type="RefSeq" id="WP_275421236.1">
    <property type="nucleotide sequence ID" value="NZ_CP106877.1"/>
</dbReference>
<dbReference type="InterPro" id="IPR036388">
    <property type="entry name" value="WH-like_DNA-bd_sf"/>
</dbReference>
<evidence type="ECO:0000259" key="2">
    <source>
        <dbReference type="PROSITE" id="PS50126"/>
    </source>
</evidence>
<feature type="domain" description="S1 motif" evidence="2">
    <location>
        <begin position="154"/>
        <end position="214"/>
    </location>
</feature>
<sequence>MEKLLPGKIVPLTVVREAPFGYFLSTGKQDVLLHESQIVTELEIGKVIDVFLYRDREGRLAATEIIPEVRIGTFGWCVVTDTKPGLGVFIDIGIGRDILLHEGDLPKVKDVWPTKGGKLYCTLKLDKYENLLAKLASEKDMEPLFKKADRDAFNKDVMGIVYRTLRSGTFVITEEGYRGFIHESQRQKEPRIGSKVSGRVIDVKSDGTVNLSLLPRSYEAISVDADSIYHYLIERGGSMPYTDKSHPEDIEKRFGMSKAAFKRAIGRLMKERKVVQENGWTKLVEKVDDK</sequence>
<dbReference type="Pfam" id="PF17783">
    <property type="entry name" value="WHD_CvfB"/>
    <property type="match status" value="1"/>
</dbReference>
<name>A0A9E8RZF4_9BACI</name>
<dbReference type="Pfam" id="PF21191">
    <property type="entry name" value="CvfB_1st"/>
    <property type="match status" value="1"/>
</dbReference>
<dbReference type="SUPFAM" id="SSF50249">
    <property type="entry name" value="Nucleic acid-binding proteins"/>
    <property type="match status" value="1"/>
</dbReference>
<comment type="similarity">
    <text evidence="1">Belongs to the CvfB family.</text>
</comment>
<dbReference type="Pfam" id="PF21543">
    <property type="entry name" value="CvfB_2nd"/>
    <property type="match status" value="1"/>
</dbReference>
<dbReference type="Proteomes" id="UP001164726">
    <property type="component" value="Chromosome"/>
</dbReference>
<dbReference type="PROSITE" id="PS50126">
    <property type="entry name" value="S1"/>
    <property type="match status" value="1"/>
</dbReference>
<gene>
    <name evidence="3" type="ORF">OE105_02910</name>
</gene>
<reference evidence="3" key="1">
    <citation type="submission" date="2022-09" db="EMBL/GenBank/DDBJ databases">
        <title>Complete Genomes of Fervidibacillus albus and Fervidibacillus halotolerans isolated from tidal flat sediments.</title>
        <authorList>
            <person name="Kwon K.K."/>
            <person name="Yang S.-H."/>
            <person name="Park M.J."/>
            <person name="Oh H.-M."/>
        </authorList>
    </citation>
    <scope>NUCLEOTIDE SEQUENCE</scope>
    <source>
        <strain evidence="3">MEBiC13594</strain>
    </source>
</reference>
<evidence type="ECO:0000313" key="3">
    <source>
        <dbReference type="EMBL" id="WAA13094.1"/>
    </source>
</evidence>
<dbReference type="PANTHER" id="PTHR37296">
    <property type="entry name" value="CONSERVED VIRULENCE FACTOR B"/>
    <property type="match status" value="1"/>
</dbReference>
<proteinExistence type="inferred from homology"/>